<gene>
    <name evidence="2" type="ORF">CSSPJE1EN2_LOCUS15925</name>
</gene>
<accession>A0ABP1BDJ3</accession>
<dbReference type="EMBL" id="OZ023704">
    <property type="protein sequence ID" value="CAK9873403.1"/>
    <property type="molecule type" value="Genomic_DNA"/>
</dbReference>
<proteinExistence type="predicted"/>
<organism evidence="2 3">
    <name type="scientific">Sphagnum jensenii</name>
    <dbReference type="NCBI Taxonomy" id="128206"/>
    <lineage>
        <taxon>Eukaryota</taxon>
        <taxon>Viridiplantae</taxon>
        <taxon>Streptophyta</taxon>
        <taxon>Embryophyta</taxon>
        <taxon>Bryophyta</taxon>
        <taxon>Sphagnophytina</taxon>
        <taxon>Sphagnopsida</taxon>
        <taxon>Sphagnales</taxon>
        <taxon>Sphagnaceae</taxon>
        <taxon>Sphagnum</taxon>
    </lineage>
</organism>
<name>A0ABP1BDJ3_9BRYO</name>
<keyword evidence="3" id="KW-1185">Reference proteome</keyword>
<evidence type="ECO:0000313" key="3">
    <source>
        <dbReference type="Proteomes" id="UP001497522"/>
    </source>
</evidence>
<protein>
    <submittedName>
        <fullName evidence="2">Uncharacterized protein</fullName>
    </submittedName>
</protein>
<sequence length="155" mass="16503">MKEAFYIVFDEPFHISDVLVLLVGQQLWGQNMQDLGICEGEEEGDPCEGFSMADVDLSFDNYEDIFSSTQDLSSSSFDNIEAGCTSMGQDSAGAMGGGSQPQVYEGGSAGQGPGPPPSPEMSEAGMIIGTPVQRGRHDMEMKVVMQRTGSSLSCI</sequence>
<dbReference type="Proteomes" id="UP001497522">
    <property type="component" value="Chromosome 3"/>
</dbReference>
<reference evidence="2" key="1">
    <citation type="submission" date="2024-03" db="EMBL/GenBank/DDBJ databases">
        <authorList>
            <consortium name="ELIXIR-Norway"/>
            <consortium name="Elixir Norway"/>
        </authorList>
    </citation>
    <scope>NUCLEOTIDE SEQUENCE</scope>
</reference>
<feature type="region of interest" description="Disordered" evidence="1">
    <location>
        <begin position="83"/>
        <end position="124"/>
    </location>
</feature>
<evidence type="ECO:0000256" key="1">
    <source>
        <dbReference type="SAM" id="MobiDB-lite"/>
    </source>
</evidence>
<evidence type="ECO:0000313" key="2">
    <source>
        <dbReference type="EMBL" id="CAK9873403.1"/>
    </source>
</evidence>